<dbReference type="RefSeq" id="WP_221428053.1">
    <property type="nucleotide sequence ID" value="NZ_CP081296.1"/>
</dbReference>
<dbReference type="InterPro" id="IPR001969">
    <property type="entry name" value="Aspartic_peptidase_AS"/>
</dbReference>
<accession>A0ABX8ZTZ5</accession>
<keyword evidence="1" id="KW-0472">Membrane</keyword>
<dbReference type="Pfam" id="PF13975">
    <property type="entry name" value="gag-asp_proteas"/>
    <property type="match status" value="1"/>
</dbReference>
<proteinExistence type="predicted"/>
<feature type="transmembrane region" description="Helical" evidence="1">
    <location>
        <begin position="20"/>
        <end position="40"/>
    </location>
</feature>
<keyword evidence="1" id="KW-0812">Transmembrane</keyword>
<dbReference type="EMBL" id="CP081296">
    <property type="protein sequence ID" value="QZD92352.1"/>
    <property type="molecule type" value="Genomic_DNA"/>
</dbReference>
<keyword evidence="3" id="KW-1185">Reference proteome</keyword>
<dbReference type="InterPro" id="IPR021109">
    <property type="entry name" value="Peptidase_aspartic_dom_sf"/>
</dbReference>
<dbReference type="CDD" id="cd05483">
    <property type="entry name" value="retropepsin_like_bacteria"/>
    <property type="match status" value="1"/>
</dbReference>
<dbReference type="PROSITE" id="PS00141">
    <property type="entry name" value="ASP_PROTEASE"/>
    <property type="match status" value="1"/>
</dbReference>
<feature type="transmembrane region" description="Helical" evidence="1">
    <location>
        <begin position="52"/>
        <end position="70"/>
    </location>
</feature>
<gene>
    <name evidence="2" type="ORF">K3162_12585</name>
</gene>
<protein>
    <submittedName>
        <fullName evidence="2">TIGR02281 family clan AA aspartic protease</fullName>
        <ecNumber evidence="2">3.4.23.-</ecNumber>
    </submittedName>
</protein>
<dbReference type="GO" id="GO:0008233">
    <property type="term" value="F:peptidase activity"/>
    <property type="evidence" value="ECO:0007669"/>
    <property type="project" value="UniProtKB-KW"/>
</dbReference>
<keyword evidence="2" id="KW-0378">Hydrolase</keyword>
<dbReference type="InterPro" id="IPR034122">
    <property type="entry name" value="Retropepsin-like_bacterial"/>
</dbReference>
<keyword evidence="1" id="KW-1133">Transmembrane helix</keyword>
<sequence length="218" mass="23101">MDFEPVLTSLMEIAQTVPRSGLLIGTIAALFLGWIGALMLRNKVAGGRLIRTLSTLALVGILLAVLVQVARFDPRLDAFTEIGMPEQRIEGGETVIPMSPDGHFWLKADVNGTPMRFLVDTGATLTAFSADAASAAGLEPRTGGLPVRISTANGTVTADLTTVESLRLGNIEARGIDAVIAPNLGRTNVLGMNFLSRLDGWRVENGELILNPGLPVTE</sequence>
<reference evidence="2 3" key="1">
    <citation type="submission" date="2021-08" db="EMBL/GenBank/DDBJ databases">
        <title>Comparative Genomics Analysis of the Genus Qipengyuania Reveals Extensive Genetic Diversity and Metabolic Versatility, Including the Description of Fifteen Novel Species.</title>
        <authorList>
            <person name="Liu Y."/>
        </authorList>
    </citation>
    <scope>NUCLEOTIDE SEQUENCE [LARGE SCALE GENOMIC DNA]</scope>
    <source>
        <strain evidence="2 3">1NDW3</strain>
    </source>
</reference>
<dbReference type="SUPFAM" id="SSF50630">
    <property type="entry name" value="Acid proteases"/>
    <property type="match status" value="1"/>
</dbReference>
<dbReference type="GO" id="GO:0006508">
    <property type="term" value="P:proteolysis"/>
    <property type="evidence" value="ECO:0007669"/>
    <property type="project" value="UniProtKB-KW"/>
</dbReference>
<dbReference type="NCBIfam" id="TIGR02281">
    <property type="entry name" value="clan_AA_DTGA"/>
    <property type="match status" value="1"/>
</dbReference>
<dbReference type="EC" id="3.4.23.-" evidence="2"/>
<dbReference type="InterPro" id="IPR011969">
    <property type="entry name" value="Clan_AA_Asp_peptidase_C"/>
</dbReference>
<dbReference type="Gene3D" id="2.40.70.10">
    <property type="entry name" value="Acid Proteases"/>
    <property type="match status" value="1"/>
</dbReference>
<evidence type="ECO:0000313" key="2">
    <source>
        <dbReference type="EMBL" id="QZD92352.1"/>
    </source>
</evidence>
<keyword evidence="2" id="KW-0645">Protease</keyword>
<dbReference type="Proteomes" id="UP000824300">
    <property type="component" value="Chromosome"/>
</dbReference>
<evidence type="ECO:0000256" key="1">
    <source>
        <dbReference type="SAM" id="Phobius"/>
    </source>
</evidence>
<evidence type="ECO:0000313" key="3">
    <source>
        <dbReference type="Proteomes" id="UP000824300"/>
    </source>
</evidence>
<organism evidence="2 3">
    <name type="scientific">Qipengyuania xiapuensis</name>
    <dbReference type="NCBI Taxonomy" id="2867236"/>
    <lineage>
        <taxon>Bacteria</taxon>
        <taxon>Pseudomonadati</taxon>
        <taxon>Pseudomonadota</taxon>
        <taxon>Alphaproteobacteria</taxon>
        <taxon>Sphingomonadales</taxon>
        <taxon>Erythrobacteraceae</taxon>
        <taxon>Qipengyuania</taxon>
    </lineage>
</organism>
<name>A0ABX8ZTZ5_9SPHN</name>